<dbReference type="PROSITE" id="PS50261">
    <property type="entry name" value="G_PROTEIN_RECEP_F2_4"/>
    <property type="match status" value="1"/>
</dbReference>
<evidence type="ECO:0000256" key="5">
    <source>
        <dbReference type="SAM" id="MobiDB-lite"/>
    </source>
</evidence>
<dbReference type="GO" id="GO:0007189">
    <property type="term" value="P:adenylate cyclase-activating G protein-coupled receptor signaling pathway"/>
    <property type="evidence" value="ECO:0007669"/>
    <property type="project" value="TreeGrafter"/>
</dbReference>
<evidence type="ECO:0000256" key="3">
    <source>
        <dbReference type="ARBA" id="ARBA00022989"/>
    </source>
</evidence>
<feature type="transmembrane region" description="Helical" evidence="6">
    <location>
        <begin position="163"/>
        <end position="183"/>
    </location>
</feature>
<evidence type="ECO:0000259" key="7">
    <source>
        <dbReference type="PROSITE" id="PS50261"/>
    </source>
</evidence>
<feature type="region of interest" description="Disordered" evidence="5">
    <location>
        <begin position="612"/>
        <end position="655"/>
    </location>
</feature>
<keyword evidence="9" id="KW-1185">Reference proteome</keyword>
<dbReference type="GO" id="GO:0007166">
    <property type="term" value="P:cell surface receptor signaling pathway"/>
    <property type="evidence" value="ECO:0007669"/>
    <property type="project" value="InterPro"/>
</dbReference>
<keyword evidence="4 6" id="KW-0472">Membrane</keyword>
<evidence type="ECO:0000256" key="4">
    <source>
        <dbReference type="ARBA" id="ARBA00023136"/>
    </source>
</evidence>
<proteinExistence type="predicted"/>
<evidence type="ECO:0000256" key="1">
    <source>
        <dbReference type="ARBA" id="ARBA00004141"/>
    </source>
</evidence>
<evidence type="ECO:0000256" key="2">
    <source>
        <dbReference type="ARBA" id="ARBA00022692"/>
    </source>
</evidence>
<dbReference type="InterPro" id="IPR017981">
    <property type="entry name" value="GPCR_2-like_7TM"/>
</dbReference>
<accession>A0A6G1GTL4</accession>
<feature type="transmembrane region" description="Helical" evidence="6">
    <location>
        <begin position="42"/>
        <end position="61"/>
    </location>
</feature>
<feature type="region of interest" description="Disordered" evidence="5">
    <location>
        <begin position="666"/>
        <end position="685"/>
    </location>
</feature>
<feature type="transmembrane region" description="Helical" evidence="6">
    <location>
        <begin position="16"/>
        <end position="35"/>
    </location>
</feature>
<evidence type="ECO:0000313" key="8">
    <source>
        <dbReference type="EMBL" id="KAF1984291.1"/>
    </source>
</evidence>
<reference evidence="8" key="1">
    <citation type="journal article" date="2020" name="Stud. Mycol.">
        <title>101 Dothideomycetes genomes: a test case for predicting lifestyles and emergence of pathogens.</title>
        <authorList>
            <person name="Haridas S."/>
            <person name="Albert R."/>
            <person name="Binder M."/>
            <person name="Bloem J."/>
            <person name="Labutti K."/>
            <person name="Salamov A."/>
            <person name="Andreopoulos B."/>
            <person name="Baker S."/>
            <person name="Barry K."/>
            <person name="Bills G."/>
            <person name="Bluhm B."/>
            <person name="Cannon C."/>
            <person name="Castanera R."/>
            <person name="Culley D."/>
            <person name="Daum C."/>
            <person name="Ezra D."/>
            <person name="Gonzalez J."/>
            <person name="Henrissat B."/>
            <person name="Kuo A."/>
            <person name="Liang C."/>
            <person name="Lipzen A."/>
            <person name="Lutzoni F."/>
            <person name="Magnuson J."/>
            <person name="Mondo S."/>
            <person name="Nolan M."/>
            <person name="Ohm R."/>
            <person name="Pangilinan J."/>
            <person name="Park H.-J."/>
            <person name="Ramirez L."/>
            <person name="Alfaro M."/>
            <person name="Sun H."/>
            <person name="Tritt A."/>
            <person name="Yoshinaga Y."/>
            <person name="Zwiers L.-H."/>
            <person name="Turgeon B."/>
            <person name="Goodwin S."/>
            <person name="Spatafora J."/>
            <person name="Crous P."/>
            <person name="Grigoriev I."/>
        </authorList>
    </citation>
    <scope>NUCLEOTIDE SEQUENCE</scope>
    <source>
        <strain evidence="8">CBS 113979</strain>
    </source>
</reference>
<feature type="transmembrane region" description="Helical" evidence="6">
    <location>
        <begin position="81"/>
        <end position="102"/>
    </location>
</feature>
<protein>
    <recommendedName>
        <fullName evidence="7">G-protein coupled receptors family 2 profile 2 domain-containing protein</fullName>
    </recommendedName>
</protein>
<dbReference type="EMBL" id="ML977169">
    <property type="protein sequence ID" value="KAF1984291.1"/>
    <property type="molecule type" value="Genomic_DNA"/>
</dbReference>
<evidence type="ECO:0000313" key="9">
    <source>
        <dbReference type="Proteomes" id="UP000800041"/>
    </source>
</evidence>
<organism evidence="8 9">
    <name type="scientific">Aulographum hederae CBS 113979</name>
    <dbReference type="NCBI Taxonomy" id="1176131"/>
    <lineage>
        <taxon>Eukaryota</taxon>
        <taxon>Fungi</taxon>
        <taxon>Dikarya</taxon>
        <taxon>Ascomycota</taxon>
        <taxon>Pezizomycotina</taxon>
        <taxon>Dothideomycetes</taxon>
        <taxon>Pleosporomycetidae</taxon>
        <taxon>Aulographales</taxon>
        <taxon>Aulographaceae</taxon>
    </lineage>
</organism>
<dbReference type="GO" id="GO:0004930">
    <property type="term" value="F:G protein-coupled receptor activity"/>
    <property type="evidence" value="ECO:0007669"/>
    <property type="project" value="TreeGrafter"/>
</dbReference>
<keyword evidence="2 6" id="KW-0812">Transmembrane</keyword>
<name>A0A6G1GTL4_9PEZI</name>
<dbReference type="Pfam" id="PF05462">
    <property type="entry name" value="Dicty_CAR"/>
    <property type="match status" value="1"/>
</dbReference>
<gene>
    <name evidence="8" type="ORF">K402DRAFT_465408</name>
</gene>
<feature type="transmembrane region" description="Helical" evidence="6">
    <location>
        <begin position="416"/>
        <end position="437"/>
    </location>
</feature>
<dbReference type="PANTHER" id="PTHR23112:SF0">
    <property type="entry name" value="TRANSMEMBRANE PROTEIN 116"/>
    <property type="match status" value="1"/>
</dbReference>
<feature type="transmembrane region" description="Helical" evidence="6">
    <location>
        <begin position="114"/>
        <end position="134"/>
    </location>
</feature>
<feature type="domain" description="G-protein coupled receptors family 2 profile 2" evidence="7">
    <location>
        <begin position="4"/>
        <end position="192"/>
    </location>
</feature>
<dbReference type="PANTHER" id="PTHR23112">
    <property type="entry name" value="G PROTEIN-COUPLED RECEPTOR 157-RELATED"/>
    <property type="match status" value="1"/>
</dbReference>
<evidence type="ECO:0000256" key="6">
    <source>
        <dbReference type="SAM" id="Phobius"/>
    </source>
</evidence>
<dbReference type="GO" id="GO:0005886">
    <property type="term" value="C:plasma membrane"/>
    <property type="evidence" value="ECO:0007669"/>
    <property type="project" value="TreeGrafter"/>
</dbReference>
<feature type="compositionally biased region" description="Gly residues" evidence="5">
    <location>
        <begin position="628"/>
        <end position="637"/>
    </location>
</feature>
<dbReference type="Gene3D" id="1.20.1070.10">
    <property type="entry name" value="Rhodopsin 7-helix transmembrane proteins"/>
    <property type="match status" value="1"/>
</dbReference>
<dbReference type="SUPFAM" id="SSF81321">
    <property type="entry name" value="Family A G protein-coupled receptor-like"/>
    <property type="match status" value="1"/>
</dbReference>
<dbReference type="OrthoDB" id="18453at2759"/>
<dbReference type="Proteomes" id="UP000800041">
    <property type="component" value="Unassembled WGS sequence"/>
</dbReference>
<sequence length="685" mass="75582">MGHDHAIELTERCMSVISLLGTLFIICSFAACPSFRKPINRLVVYASFGNIMSNVATTVSIDGLRRGTGSSLCQFQGFMIQMFMPADSLWTFCMALNVYLTFFRKYRAADLRKLEIWYCLLCYGLPLIPALVFLCLDATTTANIYGDATIWCWVSTKWDWMRIAFFYGPVWVVILLTTSIYIITGKTILKQRAAIRDFNRFSRPHLAPTQTSWAASNAVHKITQIQISSEARPSYDLQRAAISCFGSKGTSIAGSDSRLGCSSSMSEREQRNLARFSTFPEPSETSGSNSTNKTRLVVESGGGPSNVIATVTVGTRRSAEALRCLRSRATQAEERKKASIRAKSLAWDYAKVSMLMFVAICIVWQMQPLRQTLKITIPSPETHNKMITPLTSSPKKKIPSTINRLYSLARPHSPPLFGLSIIAAAVLPLQGFWNFAIYTMTLKDECRAVWRRLVRRCRHGNDSGQRFETATDMSEMFSPSTSALPSRAGSSLGGAGRYGGYSGYQGSSHSIFGSGSMSHLAVPLSLPLHNHNHHSHSHSHNPYTHHRTPYTKELTLREAMDMDPDVDEDADEDDEVAAGVETPITFPKRVLVPRRADEPFWNFSRERVGVGKIGGGGDGEVGERDGGEGIGEGNGEGSGERDVTRPVDSNSEPVAFALMECERTFGEARGGARGSVDGSRLRPRD</sequence>
<dbReference type="AlphaFoldDB" id="A0A6G1GTL4"/>
<comment type="subcellular location">
    <subcellularLocation>
        <location evidence="1">Membrane</location>
        <topology evidence="1">Multi-pass membrane protein</topology>
    </subcellularLocation>
</comment>
<keyword evidence="3 6" id="KW-1133">Transmembrane helix</keyword>
<feature type="transmembrane region" description="Helical" evidence="6">
    <location>
        <begin position="345"/>
        <end position="366"/>
    </location>
</feature>